<gene>
    <name evidence="1" type="ORF">ES288_A13G242100v1</name>
</gene>
<sequence length="92" mass="9667">MGPTSLRSRLRWPKITKIFPRTPFFLVELQSGVGIIENLQKGEKPFGLYLSDDDTTGAVEVNEAGAITVLVKGAKVSGAASADMSRSSAAGG</sequence>
<evidence type="ECO:0000313" key="1">
    <source>
        <dbReference type="EMBL" id="TYG87766.1"/>
    </source>
</evidence>
<protein>
    <submittedName>
        <fullName evidence="1">Uncharacterized protein</fullName>
    </submittedName>
</protein>
<keyword evidence="2" id="KW-1185">Reference proteome</keyword>
<reference evidence="1 2" key="1">
    <citation type="submission" date="2019-06" db="EMBL/GenBank/DDBJ databases">
        <title>WGS assembly of Gossypium darwinii.</title>
        <authorList>
            <person name="Chen Z.J."/>
            <person name="Sreedasyam A."/>
            <person name="Ando A."/>
            <person name="Song Q."/>
            <person name="De L."/>
            <person name="Hulse-Kemp A."/>
            <person name="Ding M."/>
            <person name="Ye W."/>
            <person name="Kirkbride R."/>
            <person name="Jenkins J."/>
            <person name="Plott C."/>
            <person name="Lovell J."/>
            <person name="Lin Y.-M."/>
            <person name="Vaughn R."/>
            <person name="Liu B."/>
            <person name="Li W."/>
            <person name="Simpson S."/>
            <person name="Scheffler B."/>
            <person name="Saski C."/>
            <person name="Grover C."/>
            <person name="Hu G."/>
            <person name="Conover J."/>
            <person name="Carlson J."/>
            <person name="Shu S."/>
            <person name="Boston L."/>
            <person name="Williams M."/>
            <person name="Peterson D."/>
            <person name="Mcgee K."/>
            <person name="Jones D."/>
            <person name="Wendel J."/>
            <person name="Stelly D."/>
            <person name="Grimwood J."/>
            <person name="Schmutz J."/>
        </authorList>
    </citation>
    <scope>NUCLEOTIDE SEQUENCE [LARGE SCALE GENOMIC DNA]</scope>
    <source>
        <strain evidence="1">1808015.09</strain>
    </source>
</reference>
<name>A0A5D2E2Y5_GOSDA</name>
<organism evidence="1 2">
    <name type="scientific">Gossypium darwinii</name>
    <name type="common">Darwin's cotton</name>
    <name type="synonym">Gossypium barbadense var. darwinii</name>
    <dbReference type="NCBI Taxonomy" id="34276"/>
    <lineage>
        <taxon>Eukaryota</taxon>
        <taxon>Viridiplantae</taxon>
        <taxon>Streptophyta</taxon>
        <taxon>Embryophyta</taxon>
        <taxon>Tracheophyta</taxon>
        <taxon>Spermatophyta</taxon>
        <taxon>Magnoliopsida</taxon>
        <taxon>eudicotyledons</taxon>
        <taxon>Gunneridae</taxon>
        <taxon>Pentapetalae</taxon>
        <taxon>rosids</taxon>
        <taxon>malvids</taxon>
        <taxon>Malvales</taxon>
        <taxon>Malvaceae</taxon>
        <taxon>Malvoideae</taxon>
        <taxon>Gossypium</taxon>
    </lineage>
</organism>
<proteinExistence type="predicted"/>
<dbReference type="Proteomes" id="UP000323506">
    <property type="component" value="Chromosome A13"/>
</dbReference>
<dbReference type="AlphaFoldDB" id="A0A5D2E2Y5"/>
<accession>A0A5D2E2Y5</accession>
<evidence type="ECO:0000313" key="2">
    <source>
        <dbReference type="Proteomes" id="UP000323506"/>
    </source>
</evidence>
<dbReference type="EMBL" id="CM017700">
    <property type="protein sequence ID" value="TYG87766.1"/>
    <property type="molecule type" value="Genomic_DNA"/>
</dbReference>